<dbReference type="InterPro" id="IPR032675">
    <property type="entry name" value="LRR_dom_sf"/>
</dbReference>
<feature type="region of interest" description="Disordered" evidence="3">
    <location>
        <begin position="892"/>
        <end position="912"/>
    </location>
</feature>
<dbReference type="PRINTS" id="PR00364">
    <property type="entry name" value="DISEASERSIST"/>
</dbReference>
<dbReference type="InterPro" id="IPR055414">
    <property type="entry name" value="LRR_R13L4/SHOC2-like"/>
</dbReference>
<evidence type="ECO:0000259" key="4">
    <source>
        <dbReference type="Pfam" id="PF00931"/>
    </source>
</evidence>
<evidence type="ECO:0000313" key="6">
    <source>
        <dbReference type="EMBL" id="KAG2582188.1"/>
    </source>
</evidence>
<evidence type="ECO:0000313" key="7">
    <source>
        <dbReference type="Proteomes" id="UP000823388"/>
    </source>
</evidence>
<evidence type="ECO:0000256" key="3">
    <source>
        <dbReference type="SAM" id="MobiDB-lite"/>
    </source>
</evidence>
<dbReference type="SUPFAM" id="SSF52540">
    <property type="entry name" value="P-loop containing nucleoside triphosphate hydrolases"/>
    <property type="match status" value="1"/>
</dbReference>
<accession>A0A8T0RAP1</accession>
<dbReference type="AlphaFoldDB" id="A0A8T0RAP1"/>
<feature type="domain" description="Disease resistance R13L4/SHOC-2-like LRR" evidence="5">
    <location>
        <begin position="522"/>
        <end position="900"/>
    </location>
</feature>
<keyword evidence="2" id="KW-0611">Plant defense</keyword>
<gene>
    <name evidence="6" type="ORF">PVAP13_6KG047205</name>
</gene>
<feature type="compositionally biased region" description="Basic residues" evidence="3">
    <location>
        <begin position="895"/>
        <end position="905"/>
    </location>
</feature>
<keyword evidence="7" id="KW-1185">Reference proteome</keyword>
<dbReference type="InterPro" id="IPR027417">
    <property type="entry name" value="P-loop_NTPase"/>
</dbReference>
<sequence>MKGGEVIQAVSLASSVVSKLFDVIAREKTIRGKVKRGLDSIRQEMKLMIHDINLNEEMNQGGTHEIKLVLLKELACDIEDFIDVTWVPGVASGLVFSATGIEPRNDILGTIDGFKERILSVRNWKPGGDGSSHVEDGAGACSCTSAASGHSHSEEATRSSQKEEKEANLWGICKHRELLCELLSEAERQPPALKVISIVGCRGVGKTTLARAVYNHCRASDDYDCVAWVVASECHHRGNLPSKVLKELGSNGICSLQRFLRDKRCLIVIDDVSDPKVWKDIKHEFPEEGPKKVFWEKVGEKNRTPALQRAAQGILTKCGDLPLALISAANYLRKQGQIVLHEAGGITVKHCETAARTLGQKILHQDAEFSDISKALLQCYNKLPNSVHQSCLLYASVFPRGRPINSKVLLRRLMAEGLVVADGCPTDEEDAKGFLDKFIDCCIIEPVEINNDRVVRCKVQSIMLEFIIHKAVSKNFIALVDKDELLSNKGTVLGVRVRRLSVQDSSEEGIDEAVKGIDLSVMRSLTIFGSPLLDLQACKLLRVLDLEGCKGFWNDDVFGIICNLLFLKYLNLRHTDVVHLPAKIRSLKYLETLDIRDTGVHVVPTEVISLPRLAHLFGQFKLAHGIKEETSKKSRLQTLAGVVVTKQEDQSFENIILHAGKLRKVKIYERTSQSSNICPSNRRLRLCTYFGRPGGASSCKSPLLQIKERFTGNKALHVLSINSSYFSTEFVNYLQAPCAITSLKLRGKLKGLPDTTTLEQLVNLNKLMLISTGLSGQDLSALQSLAYLQYLKLAEEHNGFPAGSFVVKSGGFPSLNRLCLEAPELPQLEFQPGSMNSLTILDLICPHPDMPEPGSSGSRSSVVGLSNLENLNEVILHYSTMEQKMRAWKEEALRHKNRPSVKKQPKPIIHAA</sequence>
<evidence type="ECO:0000259" key="5">
    <source>
        <dbReference type="Pfam" id="PF23598"/>
    </source>
</evidence>
<dbReference type="InterPro" id="IPR036388">
    <property type="entry name" value="WH-like_DNA-bd_sf"/>
</dbReference>
<dbReference type="Pfam" id="PF23598">
    <property type="entry name" value="LRR_14"/>
    <property type="match status" value="1"/>
</dbReference>
<evidence type="ECO:0008006" key="8">
    <source>
        <dbReference type="Google" id="ProtNLM"/>
    </source>
</evidence>
<keyword evidence="1" id="KW-0677">Repeat</keyword>
<dbReference type="Proteomes" id="UP000823388">
    <property type="component" value="Chromosome 6K"/>
</dbReference>
<dbReference type="InterPro" id="IPR002182">
    <property type="entry name" value="NB-ARC"/>
</dbReference>
<dbReference type="SUPFAM" id="SSF52058">
    <property type="entry name" value="L domain-like"/>
    <property type="match status" value="1"/>
</dbReference>
<dbReference type="PANTHER" id="PTHR23155:SF1227">
    <property type="entry name" value="OS11G0462500 PROTEIN"/>
    <property type="match status" value="1"/>
</dbReference>
<comment type="caution">
    <text evidence="6">The sequence shown here is derived from an EMBL/GenBank/DDBJ whole genome shotgun (WGS) entry which is preliminary data.</text>
</comment>
<proteinExistence type="predicted"/>
<reference evidence="6 7" key="1">
    <citation type="submission" date="2020-05" db="EMBL/GenBank/DDBJ databases">
        <title>WGS assembly of Panicum virgatum.</title>
        <authorList>
            <person name="Lovell J.T."/>
            <person name="Jenkins J."/>
            <person name="Shu S."/>
            <person name="Juenger T.E."/>
            <person name="Schmutz J."/>
        </authorList>
    </citation>
    <scope>NUCLEOTIDE SEQUENCE [LARGE SCALE GENOMIC DNA]</scope>
    <source>
        <strain evidence="7">cv. AP13</strain>
    </source>
</reference>
<protein>
    <recommendedName>
        <fullName evidence="8">NB-ARC domain-containing protein</fullName>
    </recommendedName>
</protein>
<dbReference type="Gene3D" id="3.80.10.10">
    <property type="entry name" value="Ribonuclease Inhibitor"/>
    <property type="match status" value="1"/>
</dbReference>
<dbReference type="EMBL" id="CM029047">
    <property type="protein sequence ID" value="KAG2582188.1"/>
    <property type="molecule type" value="Genomic_DNA"/>
</dbReference>
<name>A0A8T0RAP1_PANVG</name>
<dbReference type="GO" id="GO:0098542">
    <property type="term" value="P:defense response to other organism"/>
    <property type="evidence" value="ECO:0007669"/>
    <property type="project" value="TreeGrafter"/>
</dbReference>
<dbReference type="Gene3D" id="3.40.50.300">
    <property type="entry name" value="P-loop containing nucleotide triphosphate hydrolases"/>
    <property type="match status" value="1"/>
</dbReference>
<dbReference type="PANTHER" id="PTHR23155">
    <property type="entry name" value="DISEASE RESISTANCE PROTEIN RP"/>
    <property type="match status" value="1"/>
</dbReference>
<dbReference type="Pfam" id="PF00931">
    <property type="entry name" value="NB-ARC"/>
    <property type="match status" value="1"/>
</dbReference>
<feature type="domain" description="NB-ARC" evidence="4">
    <location>
        <begin position="182"/>
        <end position="288"/>
    </location>
</feature>
<organism evidence="6 7">
    <name type="scientific">Panicum virgatum</name>
    <name type="common">Blackwell switchgrass</name>
    <dbReference type="NCBI Taxonomy" id="38727"/>
    <lineage>
        <taxon>Eukaryota</taxon>
        <taxon>Viridiplantae</taxon>
        <taxon>Streptophyta</taxon>
        <taxon>Embryophyta</taxon>
        <taxon>Tracheophyta</taxon>
        <taxon>Spermatophyta</taxon>
        <taxon>Magnoliopsida</taxon>
        <taxon>Liliopsida</taxon>
        <taxon>Poales</taxon>
        <taxon>Poaceae</taxon>
        <taxon>PACMAD clade</taxon>
        <taxon>Panicoideae</taxon>
        <taxon>Panicodae</taxon>
        <taxon>Paniceae</taxon>
        <taxon>Panicinae</taxon>
        <taxon>Panicum</taxon>
        <taxon>Panicum sect. Hiantes</taxon>
    </lineage>
</organism>
<evidence type="ECO:0000256" key="1">
    <source>
        <dbReference type="ARBA" id="ARBA00022737"/>
    </source>
</evidence>
<dbReference type="GO" id="GO:0043531">
    <property type="term" value="F:ADP binding"/>
    <property type="evidence" value="ECO:0007669"/>
    <property type="project" value="InterPro"/>
</dbReference>
<dbReference type="Gene3D" id="1.10.10.10">
    <property type="entry name" value="Winged helix-like DNA-binding domain superfamily/Winged helix DNA-binding domain"/>
    <property type="match status" value="1"/>
</dbReference>
<evidence type="ECO:0000256" key="2">
    <source>
        <dbReference type="ARBA" id="ARBA00022821"/>
    </source>
</evidence>
<dbReference type="InterPro" id="IPR044974">
    <property type="entry name" value="Disease_R_plants"/>
</dbReference>